<dbReference type="InterPro" id="IPR011057">
    <property type="entry name" value="Mss4-like_sf"/>
</dbReference>
<dbReference type="Pfam" id="PF01641">
    <property type="entry name" value="SelR"/>
    <property type="match status" value="1"/>
</dbReference>
<dbReference type="Proteomes" id="UP000654075">
    <property type="component" value="Unassembled WGS sequence"/>
</dbReference>
<feature type="domain" description="MsrB" evidence="3">
    <location>
        <begin position="8"/>
        <end position="120"/>
    </location>
</feature>
<dbReference type="GO" id="GO:0033743">
    <property type="term" value="F:peptide-methionine (R)-S-oxide reductase activity"/>
    <property type="evidence" value="ECO:0007669"/>
    <property type="project" value="InterPro"/>
</dbReference>
<dbReference type="SUPFAM" id="SSF51316">
    <property type="entry name" value="Mss4-like"/>
    <property type="match status" value="1"/>
</dbReference>
<evidence type="ECO:0000313" key="5">
    <source>
        <dbReference type="Proteomes" id="UP000654075"/>
    </source>
</evidence>
<dbReference type="EMBL" id="CAJNNV010008431">
    <property type="protein sequence ID" value="CAE8596236.1"/>
    <property type="molecule type" value="Genomic_DNA"/>
</dbReference>
<evidence type="ECO:0000313" key="4">
    <source>
        <dbReference type="EMBL" id="CAE8596236.1"/>
    </source>
</evidence>
<accession>A0A813EF08</accession>
<keyword evidence="5" id="KW-1185">Reference proteome</keyword>
<keyword evidence="2" id="KW-0560">Oxidoreductase</keyword>
<organism evidence="4 5">
    <name type="scientific">Polarella glacialis</name>
    <name type="common">Dinoflagellate</name>
    <dbReference type="NCBI Taxonomy" id="89957"/>
    <lineage>
        <taxon>Eukaryota</taxon>
        <taxon>Sar</taxon>
        <taxon>Alveolata</taxon>
        <taxon>Dinophyceae</taxon>
        <taxon>Suessiales</taxon>
        <taxon>Suessiaceae</taxon>
        <taxon>Polarella</taxon>
    </lineage>
</organism>
<dbReference type="OMA" id="FLDHWIV"/>
<dbReference type="OrthoDB" id="44061at2759"/>
<dbReference type="Gene3D" id="2.170.150.20">
    <property type="entry name" value="Peptide methionine sulfoxide reductase"/>
    <property type="match status" value="1"/>
</dbReference>
<evidence type="ECO:0000256" key="1">
    <source>
        <dbReference type="ARBA" id="ARBA00007174"/>
    </source>
</evidence>
<gene>
    <name evidence="4" type="ORF">PGLA1383_LOCUS14702</name>
</gene>
<dbReference type="PROSITE" id="PS51790">
    <property type="entry name" value="MSRB"/>
    <property type="match status" value="1"/>
</dbReference>
<evidence type="ECO:0000256" key="2">
    <source>
        <dbReference type="ARBA" id="ARBA00023002"/>
    </source>
</evidence>
<name>A0A813EF08_POLGL</name>
<protein>
    <recommendedName>
        <fullName evidence="3">MsrB domain-containing protein</fullName>
    </recommendedName>
</protein>
<comment type="similarity">
    <text evidence="1">Belongs to the MsrB Met sulfoxide reductase family.</text>
</comment>
<evidence type="ECO:0000259" key="3">
    <source>
        <dbReference type="PROSITE" id="PS51790"/>
    </source>
</evidence>
<reference evidence="4" key="1">
    <citation type="submission" date="2021-02" db="EMBL/GenBank/DDBJ databases">
        <authorList>
            <person name="Dougan E. K."/>
            <person name="Rhodes N."/>
            <person name="Thang M."/>
            <person name="Chan C."/>
        </authorList>
    </citation>
    <scope>NUCLEOTIDE SEQUENCE</scope>
</reference>
<comment type="caution">
    <text evidence="4">The sequence shown here is derived from an EMBL/GenBank/DDBJ whole genome shotgun (WGS) entry which is preliminary data.</text>
</comment>
<proteinExistence type="inferred from homology"/>
<sequence length="120" mass="13138">QPLIFGPPEDHIEAMSAAAGPGGNCEGYLEHWETGVYNCGRCSRALYSSAEKWRGPCAWPSFRCPTGAGAISERPVQGYSRYQCAVLEVYCGNCRLFIGHSFEDAREKGDSGAECTGWRH</sequence>
<dbReference type="AlphaFoldDB" id="A0A813EF08"/>
<feature type="non-terminal residue" evidence="4">
    <location>
        <position position="1"/>
    </location>
</feature>
<dbReference type="InterPro" id="IPR002579">
    <property type="entry name" value="Met_Sox_Rdtase_MsrB_dom"/>
</dbReference>